<evidence type="ECO:0000256" key="1">
    <source>
        <dbReference type="SAM" id="Coils"/>
    </source>
</evidence>
<protein>
    <recommendedName>
        <fullName evidence="3">Sodium channel and clathrin linker 1</fullName>
    </recommendedName>
</protein>
<dbReference type="InterPro" id="IPR031887">
    <property type="entry name" value="SDCCAG8"/>
</dbReference>
<evidence type="ECO:0008006" key="3">
    <source>
        <dbReference type="Google" id="ProtNLM"/>
    </source>
</evidence>
<dbReference type="GO" id="GO:0007098">
    <property type="term" value="P:centrosome cycle"/>
    <property type="evidence" value="ECO:0007669"/>
    <property type="project" value="InterPro"/>
</dbReference>
<organism evidence="2">
    <name type="scientific">Arion vulgaris</name>
    <dbReference type="NCBI Taxonomy" id="1028688"/>
    <lineage>
        <taxon>Eukaryota</taxon>
        <taxon>Metazoa</taxon>
        <taxon>Spiralia</taxon>
        <taxon>Lophotrochozoa</taxon>
        <taxon>Mollusca</taxon>
        <taxon>Gastropoda</taxon>
        <taxon>Heterobranchia</taxon>
        <taxon>Euthyneura</taxon>
        <taxon>Panpulmonata</taxon>
        <taxon>Eupulmonata</taxon>
        <taxon>Stylommatophora</taxon>
        <taxon>Helicina</taxon>
        <taxon>Arionoidea</taxon>
        <taxon>Arionidae</taxon>
        <taxon>Arion</taxon>
    </lineage>
</organism>
<dbReference type="PANTHER" id="PTHR35970">
    <property type="entry name" value="SODIUM CHANNEL AND CLATHRIN LINKER 1"/>
    <property type="match status" value="1"/>
</dbReference>
<gene>
    <name evidence="2" type="primary">ORF84510</name>
</gene>
<dbReference type="GO" id="GO:0005813">
    <property type="term" value="C:centrosome"/>
    <property type="evidence" value="ECO:0007669"/>
    <property type="project" value="InterPro"/>
</dbReference>
<accession>A0A0B6ZX62</accession>
<dbReference type="GO" id="GO:0005814">
    <property type="term" value="C:centriole"/>
    <property type="evidence" value="ECO:0007669"/>
    <property type="project" value="TreeGrafter"/>
</dbReference>
<dbReference type="AlphaFoldDB" id="A0A0B6ZX62"/>
<feature type="coiled-coil region" evidence="1">
    <location>
        <begin position="127"/>
        <end position="209"/>
    </location>
</feature>
<keyword evidence="1" id="KW-0175">Coiled coil</keyword>
<feature type="coiled-coil region" evidence="1">
    <location>
        <begin position="575"/>
        <end position="644"/>
    </location>
</feature>
<sequence length="731" mass="85009">MSEGDLEFLKDQVKRLSSVLSRYQDAYPNFAVKENELPKDWAKEQPWLENRKELSPLLQEYDAVIYDLQGQLVNFQNDFERLSKQSRSLVQENDRLRQDLQDIIQGHIPSGHVGAGDDGEAGSDFIIQNLQRQLDLLANEKEAAQERWKEAAQEVDRLEHVLEMEKDSHQWRVVEHQAHQVKEQYQQSVTALNKEVESLQNDLRDCRSENFSLVQKQSELKLSIHDLQQQLIWKAQENADTIFKEGLSDSKIIELKRIMDELRGRLSEITKEANEMRRENSALHTRVAELQRKISNIEVKENEAIIQVREAVQVVEAAVLEKDQAVMMAQQKEQELEEMKGVVSKLINKAGARTREEVDNVRKQCNEQITKLTEELHALEMDGAEKQSRLDRLLREKRAVESELQQIYKEGVIEGSRSKEAYQQLNKRAIDAERARDEASVKIDNLQAQVDKLSMDNKQQKSQMEAETKRLQERLSSIQAEFEVINEDRVTSINKLNDMDKRMMEVQQERDGAQRKFMKELALIEQEQHVKLRDLEVKLQTTEDAHRQTVTELRNLLTAQQRMSARWKEECQTITHKFECKMEDLRRELSHVKKRNEELTSLLKESQSKTVDAQRMLSEYTKNIRRMEERVRESQQQAGEANKQVAIQSIRARQMTADRESLLAELTRSQSGNNEYRRADALKTSHPGLVTSDRRLKVGGAFDQSYKGELTLDQLMVSTKQRSSIGGQEDR</sequence>
<dbReference type="EMBL" id="HACG01026047">
    <property type="protein sequence ID" value="CEK72912.1"/>
    <property type="molecule type" value="Transcribed_RNA"/>
</dbReference>
<dbReference type="InterPro" id="IPR038911">
    <property type="entry name" value="SCLT1"/>
</dbReference>
<reference evidence="2" key="1">
    <citation type="submission" date="2014-12" db="EMBL/GenBank/DDBJ databases">
        <title>Insight into the proteome of Arion vulgaris.</title>
        <authorList>
            <person name="Aradska J."/>
            <person name="Bulat T."/>
            <person name="Smidak R."/>
            <person name="Sarate P."/>
            <person name="Gangsoo J."/>
            <person name="Sialana F."/>
            <person name="Bilban M."/>
            <person name="Lubec G."/>
        </authorList>
    </citation>
    <scope>NUCLEOTIDE SEQUENCE</scope>
    <source>
        <tissue evidence="2">Skin</tissue>
    </source>
</reference>
<dbReference type="GO" id="GO:0060271">
    <property type="term" value="P:cilium assembly"/>
    <property type="evidence" value="ECO:0007669"/>
    <property type="project" value="TreeGrafter"/>
</dbReference>
<proteinExistence type="predicted"/>
<name>A0A0B6ZX62_9EUPU</name>
<evidence type="ECO:0000313" key="2">
    <source>
        <dbReference type="EMBL" id="CEK72912.1"/>
    </source>
</evidence>
<dbReference type="PANTHER" id="PTHR35970:SF1">
    <property type="entry name" value="SODIUM CHANNEL AND CLATHRIN LINKER 1"/>
    <property type="match status" value="1"/>
</dbReference>
<feature type="coiled-coil region" evidence="1">
    <location>
        <begin position="252"/>
        <end position="516"/>
    </location>
</feature>
<dbReference type="Pfam" id="PF15964">
    <property type="entry name" value="CCCAP"/>
    <property type="match status" value="1"/>
</dbReference>
<dbReference type="GO" id="GO:0045162">
    <property type="term" value="P:clustering of voltage-gated sodium channels"/>
    <property type="evidence" value="ECO:0007669"/>
    <property type="project" value="InterPro"/>
</dbReference>